<evidence type="ECO:0000313" key="1">
    <source>
        <dbReference type="EMBL" id="UWZ81983.1"/>
    </source>
</evidence>
<name>A0A9J7BGW5_9BACT</name>
<keyword evidence="2" id="KW-1185">Reference proteome</keyword>
<dbReference type="Proteomes" id="UP001059380">
    <property type="component" value="Chromosome"/>
</dbReference>
<proteinExistence type="predicted"/>
<protein>
    <submittedName>
        <fullName evidence="1">Allantoinase</fullName>
    </submittedName>
</protein>
<reference evidence="1" key="1">
    <citation type="submission" date="2021-04" db="EMBL/GenBank/DDBJ databases">
        <title>Phylogenetic analysis of Acidobacteriaceae.</title>
        <authorList>
            <person name="Qiu L."/>
            <person name="Zhang Q."/>
        </authorList>
    </citation>
    <scope>NUCLEOTIDE SEQUENCE</scope>
    <source>
        <strain evidence="1">DSM 25168</strain>
    </source>
</reference>
<dbReference type="EMBL" id="CP093313">
    <property type="protein sequence ID" value="UWZ81983.1"/>
    <property type="molecule type" value="Genomic_DNA"/>
</dbReference>
<gene>
    <name evidence="1" type="ORF">MOP44_15530</name>
</gene>
<sequence>MANLTLVYGLRLLPEGEVKQVHDATLELVNGNEAHVTMHVLEGSREQIEAQLKQSLDAFFDFYPEI</sequence>
<dbReference type="KEGG" id="orp:MOP44_15530"/>
<dbReference type="AlphaFoldDB" id="A0A9J7BGW5"/>
<evidence type="ECO:0000313" key="2">
    <source>
        <dbReference type="Proteomes" id="UP001059380"/>
    </source>
</evidence>
<organism evidence="1 2">
    <name type="scientific">Occallatibacter riparius</name>
    <dbReference type="NCBI Taxonomy" id="1002689"/>
    <lineage>
        <taxon>Bacteria</taxon>
        <taxon>Pseudomonadati</taxon>
        <taxon>Acidobacteriota</taxon>
        <taxon>Terriglobia</taxon>
        <taxon>Terriglobales</taxon>
        <taxon>Acidobacteriaceae</taxon>
        <taxon>Occallatibacter</taxon>
    </lineage>
</organism>
<accession>A0A9J7BGW5</accession>
<dbReference type="RefSeq" id="WP_260790984.1">
    <property type="nucleotide sequence ID" value="NZ_CP093313.1"/>
</dbReference>